<sequence length="243" mass="27818">MCISKEYVENTLYPTPGGLLRGCQTSISQAWTASGVMNLWKDEDNHSSPHVFKKFNGYDVEMGENVALGGPLEEGMDDDEHVYPQIPNIFNEKIHWKEQEPVLVVCVENKENWKWFVENLAEDLQCWNDGSGLTLIYDQHKGLVEAVYEVFPIAEHRQCARHIFANFRKREDVVMGDRVEPQNDEVIWENGSEQEVGVNKVPRQVKTMCQPKRRKKSERIIKLKLAKRAACEGSSVGSPIDLD</sequence>
<evidence type="ECO:0000256" key="3">
    <source>
        <dbReference type="ARBA" id="ARBA00023172"/>
    </source>
</evidence>
<keyword evidence="1" id="KW-0815">Transposition</keyword>
<evidence type="ECO:0000256" key="1">
    <source>
        <dbReference type="ARBA" id="ARBA00022578"/>
    </source>
</evidence>
<dbReference type="InterPro" id="IPR018289">
    <property type="entry name" value="MULE_transposase_dom"/>
</dbReference>
<keyword evidence="2" id="KW-0238">DNA-binding</keyword>
<dbReference type="PANTHER" id="PTHR31973">
    <property type="entry name" value="POLYPROTEIN, PUTATIVE-RELATED"/>
    <property type="match status" value="1"/>
</dbReference>
<dbReference type="Pfam" id="PF10551">
    <property type="entry name" value="MULE"/>
    <property type="match status" value="1"/>
</dbReference>
<dbReference type="GO" id="GO:0003677">
    <property type="term" value="F:DNA binding"/>
    <property type="evidence" value="ECO:0007669"/>
    <property type="project" value="UniProtKB-KW"/>
</dbReference>
<accession>A0AA36EC31</accession>
<protein>
    <recommendedName>
        <fullName evidence="4">MULE transposase domain-containing protein</fullName>
    </recommendedName>
</protein>
<reference evidence="5" key="1">
    <citation type="submission" date="2023-04" db="EMBL/GenBank/DDBJ databases">
        <authorList>
            <person name="Vijverberg K."/>
            <person name="Xiong W."/>
            <person name="Schranz E."/>
        </authorList>
    </citation>
    <scope>NUCLEOTIDE SEQUENCE</scope>
</reference>
<evidence type="ECO:0000259" key="4">
    <source>
        <dbReference type="Pfam" id="PF10551"/>
    </source>
</evidence>
<dbReference type="InterPro" id="IPR001207">
    <property type="entry name" value="Transposase_mutator"/>
</dbReference>
<dbReference type="PANTHER" id="PTHR31973:SF189">
    <property type="entry name" value="TRANSPOSASE, MUDR, PLANT, MULE TRANSPOSASE DOMAIN PROTEIN-RELATED"/>
    <property type="match status" value="1"/>
</dbReference>
<keyword evidence="3" id="KW-0233">DNA recombination</keyword>
<gene>
    <name evidence="5" type="ORF">LSALG_LOCUS27762</name>
</gene>
<dbReference type="GO" id="GO:0004803">
    <property type="term" value="F:transposase activity"/>
    <property type="evidence" value="ECO:0007669"/>
    <property type="project" value="InterPro"/>
</dbReference>
<dbReference type="Proteomes" id="UP001177003">
    <property type="component" value="Chromosome 5"/>
</dbReference>
<evidence type="ECO:0000256" key="2">
    <source>
        <dbReference type="ARBA" id="ARBA00023125"/>
    </source>
</evidence>
<keyword evidence="6" id="KW-1185">Reference proteome</keyword>
<evidence type="ECO:0000313" key="5">
    <source>
        <dbReference type="EMBL" id="CAI9288460.1"/>
    </source>
</evidence>
<evidence type="ECO:0000313" key="6">
    <source>
        <dbReference type="Proteomes" id="UP001177003"/>
    </source>
</evidence>
<name>A0AA36EC31_LACSI</name>
<proteinExistence type="predicted"/>
<dbReference type="EMBL" id="OX465081">
    <property type="protein sequence ID" value="CAI9288460.1"/>
    <property type="molecule type" value="Genomic_DNA"/>
</dbReference>
<dbReference type="GO" id="GO:0006313">
    <property type="term" value="P:DNA transposition"/>
    <property type="evidence" value="ECO:0007669"/>
    <property type="project" value="InterPro"/>
</dbReference>
<dbReference type="AlphaFoldDB" id="A0AA36EC31"/>
<organism evidence="5 6">
    <name type="scientific">Lactuca saligna</name>
    <name type="common">Willowleaf lettuce</name>
    <dbReference type="NCBI Taxonomy" id="75948"/>
    <lineage>
        <taxon>Eukaryota</taxon>
        <taxon>Viridiplantae</taxon>
        <taxon>Streptophyta</taxon>
        <taxon>Embryophyta</taxon>
        <taxon>Tracheophyta</taxon>
        <taxon>Spermatophyta</taxon>
        <taxon>Magnoliopsida</taxon>
        <taxon>eudicotyledons</taxon>
        <taxon>Gunneridae</taxon>
        <taxon>Pentapetalae</taxon>
        <taxon>asterids</taxon>
        <taxon>campanulids</taxon>
        <taxon>Asterales</taxon>
        <taxon>Asteraceae</taxon>
        <taxon>Cichorioideae</taxon>
        <taxon>Cichorieae</taxon>
        <taxon>Lactucinae</taxon>
        <taxon>Lactuca</taxon>
    </lineage>
</organism>
<dbReference type="PROSITE" id="PS01007">
    <property type="entry name" value="TRANSPOSASE_MUTATOR"/>
    <property type="match status" value="1"/>
</dbReference>
<feature type="domain" description="MULE transposase" evidence="4">
    <location>
        <begin position="104"/>
        <end position="166"/>
    </location>
</feature>